<gene>
    <name evidence="2" type="ORF">CEXT_303871</name>
</gene>
<protein>
    <submittedName>
        <fullName evidence="2">Uncharacterized protein</fullName>
    </submittedName>
</protein>
<keyword evidence="3" id="KW-1185">Reference proteome</keyword>
<organism evidence="2 3">
    <name type="scientific">Caerostris extrusa</name>
    <name type="common">Bark spider</name>
    <name type="synonym">Caerostris bankana</name>
    <dbReference type="NCBI Taxonomy" id="172846"/>
    <lineage>
        <taxon>Eukaryota</taxon>
        <taxon>Metazoa</taxon>
        <taxon>Ecdysozoa</taxon>
        <taxon>Arthropoda</taxon>
        <taxon>Chelicerata</taxon>
        <taxon>Arachnida</taxon>
        <taxon>Araneae</taxon>
        <taxon>Araneomorphae</taxon>
        <taxon>Entelegynae</taxon>
        <taxon>Araneoidea</taxon>
        <taxon>Araneidae</taxon>
        <taxon>Caerostris</taxon>
    </lineage>
</organism>
<accession>A0AAV4SK85</accession>
<proteinExistence type="predicted"/>
<reference evidence="2 3" key="1">
    <citation type="submission" date="2021-06" db="EMBL/GenBank/DDBJ databases">
        <title>Caerostris extrusa draft genome.</title>
        <authorList>
            <person name="Kono N."/>
            <person name="Arakawa K."/>
        </authorList>
    </citation>
    <scope>NUCLEOTIDE SEQUENCE [LARGE SCALE GENOMIC DNA]</scope>
</reference>
<evidence type="ECO:0000256" key="1">
    <source>
        <dbReference type="SAM" id="MobiDB-lite"/>
    </source>
</evidence>
<evidence type="ECO:0000313" key="3">
    <source>
        <dbReference type="Proteomes" id="UP001054945"/>
    </source>
</evidence>
<comment type="caution">
    <text evidence="2">The sequence shown here is derived from an EMBL/GenBank/DDBJ whole genome shotgun (WGS) entry which is preliminary data.</text>
</comment>
<name>A0AAV4SK85_CAEEX</name>
<dbReference type="EMBL" id="BPLR01009531">
    <property type="protein sequence ID" value="GIY32672.1"/>
    <property type="molecule type" value="Genomic_DNA"/>
</dbReference>
<sequence>MYVKFSFSNTNSGASIPVPHSIPWEHRYECLPPLCATRKNHTQQGRQEALTSGRKDRKDKCFSFDPNPLLRPNRWKHLQGACFSHAASTFEDRHTSFSGLVFANTVSGVSFRGCGNEENSKL</sequence>
<evidence type="ECO:0000313" key="2">
    <source>
        <dbReference type="EMBL" id="GIY32672.1"/>
    </source>
</evidence>
<dbReference type="AlphaFoldDB" id="A0AAV4SK85"/>
<feature type="region of interest" description="Disordered" evidence="1">
    <location>
        <begin position="40"/>
        <end position="59"/>
    </location>
</feature>
<dbReference type="Proteomes" id="UP001054945">
    <property type="component" value="Unassembled WGS sequence"/>
</dbReference>